<comment type="pathway">
    <text evidence="3">Lipid metabolism; fatty acid beta-oxidation.</text>
</comment>
<reference evidence="17 18" key="1">
    <citation type="submission" date="2020-04" db="EMBL/GenBank/DDBJ databases">
        <title>Azohydromonas sp. isolated from soil.</title>
        <authorList>
            <person name="Dahal R.H."/>
        </authorList>
    </citation>
    <scope>NUCLEOTIDE SEQUENCE [LARGE SCALE GENOMIC DNA]</scope>
    <source>
        <strain evidence="17 18">G-1-1-14</strain>
    </source>
</reference>
<dbReference type="Pfam" id="PF00501">
    <property type="entry name" value="AMP-binding"/>
    <property type="match status" value="1"/>
</dbReference>
<dbReference type="InterPro" id="IPR050237">
    <property type="entry name" value="ATP-dep_AMP-bd_enzyme"/>
</dbReference>
<evidence type="ECO:0000256" key="3">
    <source>
        <dbReference type="ARBA" id="ARBA00005005"/>
    </source>
</evidence>
<dbReference type="EMBL" id="JABBFW010000015">
    <property type="protein sequence ID" value="NML17124.1"/>
    <property type="molecule type" value="Genomic_DNA"/>
</dbReference>
<dbReference type="Proteomes" id="UP000574067">
    <property type="component" value="Unassembled WGS sequence"/>
</dbReference>
<dbReference type="AlphaFoldDB" id="A0A848FCC2"/>
<dbReference type="InterPro" id="IPR025110">
    <property type="entry name" value="AMP-bd_C"/>
</dbReference>
<evidence type="ECO:0000259" key="16">
    <source>
        <dbReference type="Pfam" id="PF13193"/>
    </source>
</evidence>
<feature type="domain" description="AMP-binding enzyme C-terminal" evidence="16">
    <location>
        <begin position="470"/>
        <end position="545"/>
    </location>
</feature>
<dbReference type="RefSeq" id="WP_169162029.1">
    <property type="nucleotide sequence ID" value="NZ_JABBFW010000015.1"/>
</dbReference>
<dbReference type="GO" id="GO:0016020">
    <property type="term" value="C:membrane"/>
    <property type="evidence" value="ECO:0007669"/>
    <property type="project" value="UniProtKB-SubCell"/>
</dbReference>
<dbReference type="Gene3D" id="3.30.300.30">
    <property type="match status" value="1"/>
</dbReference>
<evidence type="ECO:0000256" key="1">
    <source>
        <dbReference type="ARBA" id="ARBA00001946"/>
    </source>
</evidence>
<dbReference type="GO" id="GO:0005524">
    <property type="term" value="F:ATP binding"/>
    <property type="evidence" value="ECO:0007669"/>
    <property type="project" value="UniProtKB-KW"/>
</dbReference>
<evidence type="ECO:0000256" key="2">
    <source>
        <dbReference type="ARBA" id="ARBA00004170"/>
    </source>
</evidence>
<evidence type="ECO:0000256" key="13">
    <source>
        <dbReference type="ARBA" id="ARBA00039545"/>
    </source>
</evidence>
<dbReference type="InterPro" id="IPR000873">
    <property type="entry name" value="AMP-dep_synth/lig_dom"/>
</dbReference>
<evidence type="ECO:0000256" key="7">
    <source>
        <dbReference type="ARBA" id="ARBA00022832"/>
    </source>
</evidence>
<keyword evidence="18" id="KW-1185">Reference proteome</keyword>
<feature type="domain" description="AMP-dependent synthetase/ligase" evidence="15">
    <location>
        <begin position="29"/>
        <end position="419"/>
    </location>
</feature>
<keyword evidence="9" id="KW-0460">Magnesium</keyword>
<keyword evidence="7" id="KW-0276">Fatty acid metabolism</keyword>
<dbReference type="FunFam" id="3.40.50.12780:FF:000003">
    <property type="entry name" value="Long-chain-fatty-acid--CoA ligase FadD"/>
    <property type="match status" value="1"/>
</dbReference>
<evidence type="ECO:0000256" key="14">
    <source>
        <dbReference type="ARBA" id="ARBA00042773"/>
    </source>
</evidence>
<evidence type="ECO:0000256" key="11">
    <source>
        <dbReference type="ARBA" id="ARBA00023136"/>
    </source>
</evidence>
<dbReference type="FunFam" id="3.30.300.30:FF:000006">
    <property type="entry name" value="Long-chain-fatty-acid--CoA ligase FadD"/>
    <property type="match status" value="1"/>
</dbReference>
<sequence length="564" mass="61326">MDRIWLEHYPPGIPAQVDLGAFQTLKDLFEDSCRRFHDLPAFTNMGTSLTYGELERLSAQFGAFLQKRAGLGPGARVAIMLPNLLQYPVALFGTLRAGLTVVNVNPLYTARELRHQLHDSGAQAIVVLENFAHTLQEVLPDTAVQTVITTGLGDMLGLPKALLVNFVARHVKHMVPHWHIEGAFDWKQVMEQGAQQRLDAVPLQRDDLAFLQYTGGTTGVAKGAMLSHGNMVANLLQTSAWIGGVLREGVEIAVTPLPLYHVFSLTANALFFLKWGANNHLITNPRDTEGFIKEIKHLRFTAITGVNTLYNALLNAPSIGEVDAGALKLTVAGGMAVHRSVAQRWQETMGVPIIEGYGLTEASPIVCANPLDAKEFSGTVGLPLPSTDISIRSESGEELGLNEVGELCVRGPQVMKGYWNQPAETARALTPDGWLHTGDMALVNARGCVQIIDRKKDLIIVSGFKVYPNEVEEVAAMHPGVLEAGAIGVPDAHSGEVVKLFVVPKDPALTEAALLEHCRQHLTAYKVPRQVELRTATLPKTPIGKVLRRALRDEDAARRSAPTA</sequence>
<gene>
    <name evidence="17" type="ORF">HHL10_19295</name>
</gene>
<evidence type="ECO:0000256" key="9">
    <source>
        <dbReference type="ARBA" id="ARBA00022842"/>
    </source>
</evidence>
<evidence type="ECO:0000256" key="10">
    <source>
        <dbReference type="ARBA" id="ARBA00023098"/>
    </source>
</evidence>
<name>A0A848FCC2_9BURK</name>
<evidence type="ECO:0000313" key="17">
    <source>
        <dbReference type="EMBL" id="NML17124.1"/>
    </source>
</evidence>
<dbReference type="PANTHER" id="PTHR43767:SF8">
    <property type="entry name" value="LONG-CHAIN-FATTY-ACID--COA LIGASE"/>
    <property type="match status" value="1"/>
</dbReference>
<keyword evidence="6" id="KW-0547">Nucleotide-binding</keyword>
<evidence type="ECO:0000256" key="5">
    <source>
        <dbReference type="ARBA" id="ARBA00022598"/>
    </source>
</evidence>
<dbReference type="InterPro" id="IPR045851">
    <property type="entry name" value="AMP-bd_C_sf"/>
</dbReference>
<evidence type="ECO:0000256" key="8">
    <source>
        <dbReference type="ARBA" id="ARBA00022840"/>
    </source>
</evidence>
<keyword evidence="10" id="KW-0443">Lipid metabolism</keyword>
<comment type="caution">
    <text evidence="17">The sequence shown here is derived from an EMBL/GenBank/DDBJ whole genome shotgun (WGS) entry which is preliminary data.</text>
</comment>
<accession>A0A848FCC2</accession>
<keyword evidence="11" id="KW-0472">Membrane</keyword>
<evidence type="ECO:0000256" key="4">
    <source>
        <dbReference type="ARBA" id="ARBA00006432"/>
    </source>
</evidence>
<dbReference type="EC" id="6.2.1.3" evidence="12"/>
<keyword evidence="8" id="KW-0067">ATP-binding</keyword>
<evidence type="ECO:0000256" key="6">
    <source>
        <dbReference type="ARBA" id="ARBA00022741"/>
    </source>
</evidence>
<dbReference type="Gene3D" id="3.40.50.12780">
    <property type="entry name" value="N-terminal domain of ligase-like"/>
    <property type="match status" value="1"/>
</dbReference>
<dbReference type="SUPFAM" id="SSF56801">
    <property type="entry name" value="Acetyl-CoA synthetase-like"/>
    <property type="match status" value="1"/>
</dbReference>
<dbReference type="PANTHER" id="PTHR43767">
    <property type="entry name" value="LONG-CHAIN-FATTY-ACID--COA LIGASE"/>
    <property type="match status" value="1"/>
</dbReference>
<dbReference type="PROSITE" id="PS00455">
    <property type="entry name" value="AMP_BINDING"/>
    <property type="match status" value="1"/>
</dbReference>
<comment type="subcellular location">
    <subcellularLocation>
        <location evidence="2">Membrane</location>
        <topology evidence="2">Peripheral membrane protein</topology>
    </subcellularLocation>
</comment>
<proteinExistence type="inferred from homology"/>
<comment type="cofactor">
    <cofactor evidence="1">
        <name>Mg(2+)</name>
        <dbReference type="ChEBI" id="CHEBI:18420"/>
    </cofactor>
</comment>
<dbReference type="GO" id="GO:0004467">
    <property type="term" value="F:long-chain fatty acid-CoA ligase activity"/>
    <property type="evidence" value="ECO:0007669"/>
    <property type="project" value="UniProtKB-EC"/>
</dbReference>
<dbReference type="InterPro" id="IPR020845">
    <property type="entry name" value="AMP-binding_CS"/>
</dbReference>
<evidence type="ECO:0000313" key="18">
    <source>
        <dbReference type="Proteomes" id="UP000574067"/>
    </source>
</evidence>
<organism evidence="17 18">
    <name type="scientific">Azohydromonas caseinilytica</name>
    <dbReference type="NCBI Taxonomy" id="2728836"/>
    <lineage>
        <taxon>Bacteria</taxon>
        <taxon>Pseudomonadati</taxon>
        <taxon>Pseudomonadota</taxon>
        <taxon>Betaproteobacteria</taxon>
        <taxon>Burkholderiales</taxon>
        <taxon>Sphaerotilaceae</taxon>
        <taxon>Azohydromonas</taxon>
    </lineage>
</organism>
<dbReference type="CDD" id="cd05936">
    <property type="entry name" value="FC-FACS_FadD_like"/>
    <property type="match status" value="1"/>
</dbReference>
<evidence type="ECO:0000256" key="12">
    <source>
        <dbReference type="ARBA" id="ARBA00026121"/>
    </source>
</evidence>
<dbReference type="InterPro" id="IPR042099">
    <property type="entry name" value="ANL_N_sf"/>
</dbReference>
<dbReference type="Pfam" id="PF13193">
    <property type="entry name" value="AMP-binding_C"/>
    <property type="match status" value="1"/>
</dbReference>
<comment type="similarity">
    <text evidence="4">Belongs to the ATP-dependent AMP-binding enzyme family.</text>
</comment>
<protein>
    <recommendedName>
        <fullName evidence="13">Long-chain-fatty-acid--CoA ligase</fullName>
        <ecNumber evidence="12">6.2.1.3</ecNumber>
    </recommendedName>
    <alternativeName>
        <fullName evidence="14">Long-chain acyl-CoA synthetase</fullName>
    </alternativeName>
</protein>
<keyword evidence="5" id="KW-0436">Ligase</keyword>
<evidence type="ECO:0000259" key="15">
    <source>
        <dbReference type="Pfam" id="PF00501"/>
    </source>
</evidence>